<dbReference type="CDD" id="cd03451">
    <property type="entry name" value="FkbR2"/>
    <property type="match status" value="2"/>
</dbReference>
<evidence type="ECO:0000256" key="1">
    <source>
        <dbReference type="SAM" id="MobiDB-lite"/>
    </source>
</evidence>
<evidence type="ECO:0000313" key="2">
    <source>
        <dbReference type="EMBL" id="RZU74961.1"/>
    </source>
</evidence>
<sequence>MTTFDLASWPVISRGTFFEDHVVGRVFDHHWGRTVHASDNIAFTTQTLAFNPVYFNRDAAAAAGYPDEVVNPLLVFTVVFGLSVEDLSERGGPFLGANDIRHLRAVHPGETLYASSTVVEARTSESRPDTGIVTWHTVGRDSSGNPVIEFRRTNLVRKRAANPEPAAVREGFAEDFQVGDRFRHARSRTVTDLDLNGLTLLVMNTAAGHFSDQEMADTPFGERINFGGLTLALTIGLATQDTSGQAIREVGLDDVRFAVPVRRGDTIGAATEVLAVEPDRDEADVTFRHLGVNQRGEIVCQVTRTLRVRTRAAQAQPSEGASALAPHAPIGR</sequence>
<protein>
    <submittedName>
        <fullName evidence="2">Acyl dehydratase</fullName>
    </submittedName>
</protein>
<dbReference type="Proteomes" id="UP000294114">
    <property type="component" value="Unassembled WGS sequence"/>
</dbReference>
<dbReference type="Pfam" id="PF19315">
    <property type="entry name" value="MC_hydratase"/>
    <property type="match status" value="2"/>
</dbReference>
<proteinExistence type="predicted"/>
<name>A0A4Q8BCG3_9ACTN</name>
<dbReference type="GO" id="GO:0016829">
    <property type="term" value="F:lyase activity"/>
    <property type="evidence" value="ECO:0007669"/>
    <property type="project" value="InterPro"/>
</dbReference>
<dbReference type="PANTHER" id="PTHR43664:SF1">
    <property type="entry name" value="BETA-METHYLMALYL-COA DEHYDRATASE"/>
    <property type="match status" value="1"/>
</dbReference>
<dbReference type="InterPro" id="IPR052342">
    <property type="entry name" value="MCH/BMMD"/>
</dbReference>
<dbReference type="OrthoDB" id="9796589at2"/>
<organism evidence="2 3">
    <name type="scientific">Micromonospora kangleipakensis</name>
    <dbReference type="NCBI Taxonomy" id="1077942"/>
    <lineage>
        <taxon>Bacteria</taxon>
        <taxon>Bacillati</taxon>
        <taxon>Actinomycetota</taxon>
        <taxon>Actinomycetes</taxon>
        <taxon>Micromonosporales</taxon>
        <taxon>Micromonosporaceae</taxon>
        <taxon>Micromonospora</taxon>
    </lineage>
</organism>
<reference evidence="2 3" key="1">
    <citation type="submission" date="2019-02" db="EMBL/GenBank/DDBJ databases">
        <title>Sequencing the genomes of 1000 actinobacteria strains.</title>
        <authorList>
            <person name="Klenk H.-P."/>
        </authorList>
    </citation>
    <scope>NUCLEOTIDE SEQUENCE [LARGE SCALE GENOMIC DNA]</scope>
    <source>
        <strain evidence="2 3">DSM 45612</strain>
    </source>
</reference>
<dbReference type="RefSeq" id="WP_130334611.1">
    <property type="nucleotide sequence ID" value="NZ_SHLD01000001.1"/>
</dbReference>
<comment type="caution">
    <text evidence="2">The sequence shown here is derived from an EMBL/GenBank/DDBJ whole genome shotgun (WGS) entry which is preliminary data.</text>
</comment>
<dbReference type="InterPro" id="IPR029069">
    <property type="entry name" value="HotDog_dom_sf"/>
</dbReference>
<dbReference type="InterPro" id="IPR048274">
    <property type="entry name" value="MC_hydratase"/>
</dbReference>
<keyword evidence="3" id="KW-1185">Reference proteome</keyword>
<gene>
    <name evidence="2" type="ORF">EV384_3465</name>
</gene>
<dbReference type="Gene3D" id="3.10.129.10">
    <property type="entry name" value="Hotdog Thioesterase"/>
    <property type="match status" value="2"/>
</dbReference>
<accession>A0A4Q8BCG3</accession>
<dbReference type="SUPFAM" id="SSF54637">
    <property type="entry name" value="Thioesterase/thiol ester dehydrase-isomerase"/>
    <property type="match status" value="2"/>
</dbReference>
<dbReference type="AlphaFoldDB" id="A0A4Q8BCG3"/>
<feature type="region of interest" description="Disordered" evidence="1">
    <location>
        <begin position="313"/>
        <end position="332"/>
    </location>
</feature>
<dbReference type="PANTHER" id="PTHR43664">
    <property type="entry name" value="MONOAMINE OXIDASE-RELATED"/>
    <property type="match status" value="1"/>
</dbReference>
<dbReference type="EMBL" id="SHLD01000001">
    <property type="protein sequence ID" value="RZU74961.1"/>
    <property type="molecule type" value="Genomic_DNA"/>
</dbReference>
<evidence type="ECO:0000313" key="3">
    <source>
        <dbReference type="Proteomes" id="UP000294114"/>
    </source>
</evidence>